<keyword evidence="7 9" id="KW-1133">Transmembrane helix</keyword>
<feature type="transmembrane region" description="Helical" evidence="9">
    <location>
        <begin position="61"/>
        <end position="79"/>
    </location>
</feature>
<evidence type="ECO:0000256" key="7">
    <source>
        <dbReference type="ARBA" id="ARBA00022989"/>
    </source>
</evidence>
<proteinExistence type="inferred from homology"/>
<keyword evidence="6 9" id="KW-0812">Transmembrane</keyword>
<keyword evidence="5" id="KW-0808">Transferase</keyword>
<evidence type="ECO:0000313" key="11">
    <source>
        <dbReference type="EMBL" id="MFC5846882.1"/>
    </source>
</evidence>
<keyword evidence="4" id="KW-1003">Cell membrane</keyword>
<feature type="transmembrane region" description="Helical" evidence="9">
    <location>
        <begin position="120"/>
        <end position="141"/>
    </location>
</feature>
<evidence type="ECO:0000256" key="9">
    <source>
        <dbReference type="SAM" id="Phobius"/>
    </source>
</evidence>
<dbReference type="EMBL" id="JBHSOH010000002">
    <property type="protein sequence ID" value="MFC5846882.1"/>
    <property type="molecule type" value="Genomic_DNA"/>
</dbReference>
<gene>
    <name evidence="11" type="ORF">ACFPQ6_01045</name>
</gene>
<keyword evidence="12" id="KW-1185">Reference proteome</keyword>
<evidence type="ECO:0000313" key="12">
    <source>
        <dbReference type="Proteomes" id="UP001595979"/>
    </source>
</evidence>
<organism evidence="11 12">
    <name type="scientific">Deinococcus petrolearius</name>
    <dbReference type="NCBI Taxonomy" id="1751295"/>
    <lineage>
        <taxon>Bacteria</taxon>
        <taxon>Thermotogati</taxon>
        <taxon>Deinococcota</taxon>
        <taxon>Deinococci</taxon>
        <taxon>Deinococcales</taxon>
        <taxon>Deinococcaceae</taxon>
        <taxon>Deinococcus</taxon>
    </lineage>
</organism>
<keyword evidence="8 9" id="KW-0472">Membrane</keyword>
<evidence type="ECO:0000256" key="8">
    <source>
        <dbReference type="ARBA" id="ARBA00023136"/>
    </source>
</evidence>
<dbReference type="InterPro" id="IPR003362">
    <property type="entry name" value="Bact_transf"/>
</dbReference>
<protein>
    <submittedName>
        <fullName evidence="11">Exopolysaccharide biosynthesis polyprenyl glycosylphosphotransferase</fullName>
    </submittedName>
</protein>
<name>A0ABW1DDT7_9DEIO</name>
<dbReference type="NCBIfam" id="TIGR03025">
    <property type="entry name" value="EPS_sugtrans"/>
    <property type="match status" value="1"/>
</dbReference>
<feature type="transmembrane region" description="Helical" evidence="9">
    <location>
        <begin position="26"/>
        <end position="49"/>
    </location>
</feature>
<evidence type="ECO:0000256" key="4">
    <source>
        <dbReference type="ARBA" id="ARBA00022475"/>
    </source>
</evidence>
<evidence type="ECO:0000256" key="3">
    <source>
        <dbReference type="ARBA" id="ARBA00006464"/>
    </source>
</evidence>
<dbReference type="Gene3D" id="3.40.50.720">
    <property type="entry name" value="NAD(P)-binding Rossmann-like Domain"/>
    <property type="match status" value="1"/>
</dbReference>
<accession>A0ABW1DDT7</accession>
<feature type="domain" description="Bacterial sugar transferase" evidence="10">
    <location>
        <begin position="280"/>
        <end position="472"/>
    </location>
</feature>
<comment type="subcellular location">
    <subcellularLocation>
        <location evidence="2">Cell membrane</location>
    </subcellularLocation>
    <subcellularLocation>
        <location evidence="1">Membrane</location>
        <topology evidence="1">Multi-pass membrane protein</topology>
    </subcellularLocation>
</comment>
<evidence type="ECO:0000259" key="10">
    <source>
        <dbReference type="Pfam" id="PF02397"/>
    </source>
</evidence>
<evidence type="ECO:0000256" key="5">
    <source>
        <dbReference type="ARBA" id="ARBA00022679"/>
    </source>
</evidence>
<dbReference type="Proteomes" id="UP001595979">
    <property type="component" value="Unassembled WGS sequence"/>
</dbReference>
<evidence type="ECO:0000256" key="6">
    <source>
        <dbReference type="ARBA" id="ARBA00022692"/>
    </source>
</evidence>
<comment type="similarity">
    <text evidence="3">Belongs to the bacterial sugar transferase family.</text>
</comment>
<comment type="caution">
    <text evidence="11">The sequence shown here is derived from an EMBL/GenBank/DDBJ whole genome shotgun (WGS) entry which is preliminary data.</text>
</comment>
<feature type="transmembrane region" description="Helical" evidence="9">
    <location>
        <begin position="285"/>
        <end position="306"/>
    </location>
</feature>
<reference evidence="12" key="1">
    <citation type="journal article" date="2019" name="Int. J. Syst. Evol. Microbiol.">
        <title>The Global Catalogue of Microorganisms (GCM) 10K type strain sequencing project: providing services to taxonomists for standard genome sequencing and annotation.</title>
        <authorList>
            <consortium name="The Broad Institute Genomics Platform"/>
            <consortium name="The Broad Institute Genome Sequencing Center for Infectious Disease"/>
            <person name="Wu L."/>
            <person name="Ma J."/>
        </authorList>
    </citation>
    <scope>NUCLEOTIDE SEQUENCE [LARGE SCALE GENOMIC DNA]</scope>
    <source>
        <strain evidence="12">CGMCC 1.15053</strain>
    </source>
</reference>
<sequence>MQVYSNHRSSPVAGPGAAPQLRARQLLNALALSLSDLLGLGLGLALTAALHPALLAGDAPLWAGAMLVVWLLGAHALRLTPGWGVGPPDELRRLFSLTLMVYGGAATELWLVHGYGGAELVWLGLGGAASWVLTALLRLAVRRLMVRAGLWGVPVVVYGGAPAGRLLVATLREHPTYGYRPVGLFDDAPRPAGGLSEVPVLGPTTGTAAGVPVAVVALDGAAREQVLALLEGPLRAYPRVVIVPDLFEVESLWMTTCDFSGVLGLEVRRPLLSPLARAAKRGLDLACVVLAAPLWVPLCAVIALAIRLEGRAGALFLQPRVGLNGEVFTAWKFRTMRPGADELLRVALEGDPELRREWETTFKLRRDPRITRLGALLRRTSLDELPQLMNVLRGQMSLVGPRPLPAYHHRELSRPAQMLRERVRPGMTGLWQVSGRSASGNAGMERWDPYYVRNWSPWLDLVIVLRTVQVVLRGTGAY</sequence>
<feature type="transmembrane region" description="Helical" evidence="9">
    <location>
        <begin position="91"/>
        <end position="114"/>
    </location>
</feature>
<dbReference type="PANTHER" id="PTHR30576">
    <property type="entry name" value="COLANIC BIOSYNTHESIS UDP-GLUCOSE LIPID CARRIER TRANSFERASE"/>
    <property type="match status" value="1"/>
</dbReference>
<dbReference type="RefSeq" id="WP_380045439.1">
    <property type="nucleotide sequence ID" value="NZ_JBHSOH010000002.1"/>
</dbReference>
<dbReference type="InterPro" id="IPR017475">
    <property type="entry name" value="EPS_sugar_tfrase"/>
</dbReference>
<evidence type="ECO:0000256" key="1">
    <source>
        <dbReference type="ARBA" id="ARBA00004141"/>
    </source>
</evidence>
<dbReference type="Pfam" id="PF02397">
    <property type="entry name" value="Bac_transf"/>
    <property type="match status" value="1"/>
</dbReference>
<evidence type="ECO:0000256" key="2">
    <source>
        <dbReference type="ARBA" id="ARBA00004236"/>
    </source>
</evidence>
<dbReference type="PANTHER" id="PTHR30576:SF4">
    <property type="entry name" value="UNDECAPRENYL-PHOSPHATE GALACTOSE PHOSPHOTRANSFERASE"/>
    <property type="match status" value="1"/>
</dbReference>